<dbReference type="Proteomes" id="UP000027866">
    <property type="component" value="Unassembled WGS sequence"/>
</dbReference>
<dbReference type="SUPFAM" id="SSF56925">
    <property type="entry name" value="OMPA-like"/>
    <property type="match status" value="1"/>
</dbReference>
<dbReference type="AlphaFoldDB" id="A0A074MZQ0"/>
<dbReference type="InterPro" id="IPR011250">
    <property type="entry name" value="OMP/PagP_B-barrel"/>
</dbReference>
<name>A0A074MZQ0_9SPHN</name>
<comment type="caution">
    <text evidence="1">The sequence shown here is derived from an EMBL/GenBank/DDBJ whole genome shotgun (WGS) entry which is preliminary data.</text>
</comment>
<dbReference type="Gene3D" id="2.40.160.20">
    <property type="match status" value="1"/>
</dbReference>
<accession>A0A074MZQ0</accession>
<evidence type="ECO:0000313" key="2">
    <source>
        <dbReference type="Proteomes" id="UP000027866"/>
    </source>
</evidence>
<sequence length="172" mass="17953">MLATPSLAFAQDQGNKPEVTVGAQAGYHDLGISDEVFDITGIEVDDASPIFGGFVSVDFPLSDALFAGVEGNANFGTDALDADYGASARLGIRTENGTKFYVRGGYQWVDIDYANILDVPDDAVPAGLDSTFGDYLVGVGIDLPLGGVSLRGNVDTIAFDTVRATAGVGFRF</sequence>
<keyword evidence="2" id="KW-1185">Reference proteome</keyword>
<protein>
    <recommendedName>
        <fullName evidence="3">Outer membrane protein beta-barrel domain-containing protein</fullName>
    </recommendedName>
</protein>
<reference evidence="1 2" key="1">
    <citation type="submission" date="2014-04" db="EMBL/GenBank/DDBJ databases">
        <title>A comprehensive comparison of genomes of Erythrobacter spp. Strains.</title>
        <authorList>
            <person name="Zheng Q."/>
        </authorList>
    </citation>
    <scope>NUCLEOTIDE SEQUENCE [LARGE SCALE GENOMIC DNA]</scope>
    <source>
        <strain evidence="1 2">DSM 8509</strain>
    </source>
</reference>
<evidence type="ECO:0008006" key="3">
    <source>
        <dbReference type="Google" id="ProtNLM"/>
    </source>
</evidence>
<evidence type="ECO:0000313" key="1">
    <source>
        <dbReference type="EMBL" id="KEO98874.1"/>
    </source>
</evidence>
<gene>
    <name evidence="1" type="ORF">EH32_07145</name>
</gene>
<organism evidence="1 2">
    <name type="scientific">Erythrobacter litoralis</name>
    <dbReference type="NCBI Taxonomy" id="39960"/>
    <lineage>
        <taxon>Bacteria</taxon>
        <taxon>Pseudomonadati</taxon>
        <taxon>Pseudomonadota</taxon>
        <taxon>Alphaproteobacteria</taxon>
        <taxon>Sphingomonadales</taxon>
        <taxon>Erythrobacteraceae</taxon>
        <taxon>Erythrobacter/Porphyrobacter group</taxon>
        <taxon>Erythrobacter</taxon>
    </lineage>
</organism>
<proteinExistence type="predicted"/>
<dbReference type="EMBL" id="JMIX01000003">
    <property type="protein sequence ID" value="KEO98874.1"/>
    <property type="molecule type" value="Genomic_DNA"/>
</dbReference>